<dbReference type="Gene3D" id="3.30.200.20">
    <property type="entry name" value="Phosphorylase Kinase, domain 1"/>
    <property type="match status" value="1"/>
</dbReference>
<evidence type="ECO:0000256" key="3">
    <source>
        <dbReference type="ARBA" id="ARBA00022553"/>
    </source>
</evidence>
<feature type="region of interest" description="Disordered" evidence="13">
    <location>
        <begin position="501"/>
        <end position="526"/>
    </location>
</feature>
<dbReference type="AlphaFoldDB" id="A0AAD1R2V0"/>
<comment type="similarity">
    <text evidence="1">Belongs to the protein kinase superfamily. AGC Ser/Thr protein kinase family. PKC subfamily.</text>
</comment>
<dbReference type="InterPro" id="IPR017892">
    <property type="entry name" value="Pkinase_C"/>
</dbReference>
<dbReference type="Pfam" id="PF00069">
    <property type="entry name" value="Pkinase"/>
    <property type="match status" value="1"/>
</dbReference>
<evidence type="ECO:0000256" key="8">
    <source>
        <dbReference type="ARBA" id="ARBA00047272"/>
    </source>
</evidence>
<dbReference type="PANTHER" id="PTHR24356">
    <property type="entry name" value="SERINE/THREONINE-PROTEIN KINASE"/>
    <property type="match status" value="1"/>
</dbReference>
<dbReference type="GO" id="GO:0005524">
    <property type="term" value="F:ATP binding"/>
    <property type="evidence" value="ECO:0007669"/>
    <property type="project" value="UniProtKB-UniRule"/>
</dbReference>
<dbReference type="Gene3D" id="1.10.510.10">
    <property type="entry name" value="Transferase(Phosphotransferase) domain 1"/>
    <property type="match status" value="1"/>
</dbReference>
<dbReference type="Pfam" id="PF00433">
    <property type="entry name" value="Pkinase_C"/>
    <property type="match status" value="1"/>
</dbReference>
<feature type="region of interest" description="Disordered" evidence="13">
    <location>
        <begin position="426"/>
        <end position="454"/>
    </location>
</feature>
<dbReference type="InterPro" id="IPR011072">
    <property type="entry name" value="HR1_rho-bd"/>
</dbReference>
<dbReference type="PROSITE" id="PS00108">
    <property type="entry name" value="PROTEIN_KINASE_ST"/>
    <property type="match status" value="1"/>
</dbReference>
<evidence type="ECO:0000256" key="6">
    <source>
        <dbReference type="ARBA" id="ARBA00022777"/>
    </source>
</evidence>
<evidence type="ECO:0000256" key="10">
    <source>
        <dbReference type="ARBA" id="ARBA00047899"/>
    </source>
</evidence>
<keyword evidence="5 12" id="KW-0547">Nucleotide-binding</keyword>
<evidence type="ECO:0000256" key="1">
    <source>
        <dbReference type="ARBA" id="ARBA00005490"/>
    </source>
</evidence>
<dbReference type="SMART" id="SM00220">
    <property type="entry name" value="S_TKc"/>
    <property type="match status" value="1"/>
</dbReference>
<feature type="region of interest" description="Disordered" evidence="13">
    <location>
        <begin position="328"/>
        <end position="364"/>
    </location>
</feature>
<comment type="catalytic activity">
    <reaction evidence="8">
        <text>L-threonyl-[protein] + ATP = O-phospho-L-threonyl-[protein] + ADP + H(+)</text>
        <dbReference type="Rhea" id="RHEA:46608"/>
        <dbReference type="Rhea" id="RHEA-COMP:11060"/>
        <dbReference type="Rhea" id="RHEA-COMP:11605"/>
        <dbReference type="ChEBI" id="CHEBI:15378"/>
        <dbReference type="ChEBI" id="CHEBI:30013"/>
        <dbReference type="ChEBI" id="CHEBI:30616"/>
        <dbReference type="ChEBI" id="CHEBI:61977"/>
        <dbReference type="ChEBI" id="CHEBI:456216"/>
        <dbReference type="EC" id="2.7.11.13"/>
    </reaction>
</comment>
<dbReference type="PANTHER" id="PTHR24356:SF246">
    <property type="entry name" value="SERINE_THREONINE-PROTEIN KINASE N1"/>
    <property type="match status" value="1"/>
</dbReference>
<evidence type="ECO:0000256" key="5">
    <source>
        <dbReference type="ARBA" id="ARBA00022741"/>
    </source>
</evidence>
<evidence type="ECO:0000256" key="11">
    <source>
        <dbReference type="ARBA" id="ARBA00048679"/>
    </source>
</evidence>
<organism evidence="16 17">
    <name type="scientific">Pelobates cultripes</name>
    <name type="common">Western spadefoot toad</name>
    <dbReference type="NCBI Taxonomy" id="61616"/>
    <lineage>
        <taxon>Eukaryota</taxon>
        <taxon>Metazoa</taxon>
        <taxon>Chordata</taxon>
        <taxon>Craniata</taxon>
        <taxon>Vertebrata</taxon>
        <taxon>Euteleostomi</taxon>
        <taxon>Amphibia</taxon>
        <taxon>Batrachia</taxon>
        <taxon>Anura</taxon>
        <taxon>Pelobatoidea</taxon>
        <taxon>Pelobatidae</taxon>
        <taxon>Pelobates</taxon>
    </lineage>
</organism>
<gene>
    <name evidence="16" type="ORF">PECUL_23A012046</name>
</gene>
<sequence length="898" mass="99556">MAQYLMSQALYQFSWYELLALYSFQLLVSETQVNNIIEQGAGEHPATPAIGTLDKRIEELGHRFVIERAVAEGAKRAIKALDHGKPLVEAQSILNQTNEKLDLLKYSMEELVKELPDSHPWKSITTEELFLNSDISKPTALTDEVRAQLKIDHIPVGSTSWKTVSKQSWNETFKLELNKSRELELSLYWHDRRSLCATKTLKLEEFLVNRKQELCLQLEPQGTLFIKVTFSNASIQKRPKLLTIQKFFSKKQEETFQPTAEEDTSIDILPLPVSDTESVVPSTPAVDTNAEETIKSTSEEDITSDVLPLTVLDIESMVQSLHTVANDTEQTMQSASEEDITSGSLPLPVSDTESVVPSPPTVDTDNEEIIQSASEEDIISGSVPLPVSDTESVVPSPPAVDTNNEEIIQSTSEEEIVFGSLPLPVSDTESVVSSPPAIDTDTEETIHSVSEEDIISGSLPLPVFNTESGESSPLAVANNTEETIHSVSEEAIISGSLPLPVFDTESVESSPPTDNTDSQEASQSMSEDGAIDLLPLPVCNTGSQESSWSISVSPVVSSDTESEPEESPVVYHTSFCSDQPGLHVIIPDILSQDSGACQVYSRDYTSNQVPCNTPLHDGRVSNQENSLLQDLEQSQDPCIHREVQLSLEDFQCLSVLGRGHFGKVLLVDHKRTNTTFALKVQKKRKIIASNSIDCLKYEKNIFQTISRIRHPFLVNLFASFQTEDLVCFVMEYAAGGDLMSTLNNNMAAFTESRAMFYAACCVLGLEFLHQNKIAHRDLKLRNIVVDKDGYAKITDFGLSKQGKDRETEISYKVVNTEPDYPEFLSLEALSIIKSVVDWSALLFKNIINPFVPSIAGPKDVSHFDRAFTTLDPILTPPEESPLEDQDLFQDFDWVADWI</sequence>
<dbReference type="PROSITE" id="PS00107">
    <property type="entry name" value="PROTEIN_KINASE_ATP"/>
    <property type="match status" value="1"/>
</dbReference>
<evidence type="ECO:0000256" key="4">
    <source>
        <dbReference type="ARBA" id="ARBA00022679"/>
    </source>
</evidence>
<feature type="region of interest" description="Disordered" evidence="13">
    <location>
        <begin position="275"/>
        <end position="301"/>
    </location>
</feature>
<dbReference type="InterPro" id="IPR017441">
    <property type="entry name" value="Protein_kinase_ATP_BS"/>
</dbReference>
<dbReference type="InterPro" id="IPR036274">
    <property type="entry name" value="HR1_rpt_sf"/>
</dbReference>
<proteinExistence type="inferred from homology"/>
<dbReference type="PROSITE" id="PS50011">
    <property type="entry name" value="PROTEIN_KINASE_DOM"/>
    <property type="match status" value="1"/>
</dbReference>
<keyword evidence="3" id="KW-0597">Phosphoprotein</keyword>
<evidence type="ECO:0000256" key="2">
    <source>
        <dbReference type="ARBA" id="ARBA00022527"/>
    </source>
</evidence>
<dbReference type="InterPro" id="IPR035892">
    <property type="entry name" value="C2_domain_sf"/>
</dbReference>
<dbReference type="EMBL" id="OW240912">
    <property type="protein sequence ID" value="CAH2222763.1"/>
    <property type="molecule type" value="Genomic_DNA"/>
</dbReference>
<dbReference type="InterPro" id="IPR008271">
    <property type="entry name" value="Ser/Thr_kinase_AS"/>
</dbReference>
<protein>
    <submittedName>
        <fullName evidence="16">Serine threonine- kinase N2 isoform X1</fullName>
    </submittedName>
</protein>
<keyword evidence="2" id="KW-0723">Serine/threonine-protein kinase</keyword>
<evidence type="ECO:0000259" key="15">
    <source>
        <dbReference type="PROSITE" id="PS51285"/>
    </source>
</evidence>
<dbReference type="Gene3D" id="2.60.40.150">
    <property type="entry name" value="C2 domain"/>
    <property type="match status" value="1"/>
</dbReference>
<comment type="catalytic activity">
    <reaction evidence="10">
        <text>L-threonyl-[protein] + ATP = O-phospho-L-threonyl-[protein] + ADP + H(+)</text>
        <dbReference type="Rhea" id="RHEA:46608"/>
        <dbReference type="Rhea" id="RHEA-COMP:11060"/>
        <dbReference type="Rhea" id="RHEA-COMP:11605"/>
        <dbReference type="ChEBI" id="CHEBI:15378"/>
        <dbReference type="ChEBI" id="CHEBI:30013"/>
        <dbReference type="ChEBI" id="CHEBI:30616"/>
        <dbReference type="ChEBI" id="CHEBI:61977"/>
        <dbReference type="ChEBI" id="CHEBI:456216"/>
        <dbReference type="EC" id="2.7.11.1"/>
    </reaction>
</comment>
<accession>A0AAD1R2V0</accession>
<feature type="domain" description="AGC-kinase C-terminal" evidence="15">
    <location>
        <begin position="834"/>
        <end position="898"/>
    </location>
</feature>
<evidence type="ECO:0000313" key="17">
    <source>
        <dbReference type="Proteomes" id="UP001295444"/>
    </source>
</evidence>
<dbReference type="SUPFAM" id="SSF46585">
    <property type="entry name" value="HR1 repeat"/>
    <property type="match status" value="1"/>
</dbReference>
<name>A0AAD1R2V0_PELCU</name>
<evidence type="ECO:0000256" key="13">
    <source>
        <dbReference type="SAM" id="MobiDB-lite"/>
    </source>
</evidence>
<reference evidence="16" key="1">
    <citation type="submission" date="2022-03" db="EMBL/GenBank/DDBJ databases">
        <authorList>
            <person name="Alioto T."/>
            <person name="Alioto T."/>
            <person name="Gomez Garrido J."/>
        </authorList>
    </citation>
    <scope>NUCLEOTIDE SEQUENCE</scope>
</reference>
<evidence type="ECO:0000259" key="14">
    <source>
        <dbReference type="PROSITE" id="PS50011"/>
    </source>
</evidence>
<evidence type="ECO:0000256" key="12">
    <source>
        <dbReference type="PROSITE-ProRule" id="PRU10141"/>
    </source>
</evidence>
<dbReference type="Gene3D" id="1.10.287.160">
    <property type="entry name" value="HR1 repeat"/>
    <property type="match status" value="1"/>
</dbReference>
<evidence type="ECO:0000256" key="9">
    <source>
        <dbReference type="ARBA" id="ARBA00047470"/>
    </source>
</evidence>
<dbReference type="SUPFAM" id="SSF49562">
    <property type="entry name" value="C2 domain (Calcium/lipid-binding domain, CaLB)"/>
    <property type="match status" value="1"/>
</dbReference>
<evidence type="ECO:0000256" key="7">
    <source>
        <dbReference type="ARBA" id="ARBA00022840"/>
    </source>
</evidence>
<dbReference type="Proteomes" id="UP001295444">
    <property type="component" value="Chromosome 01"/>
</dbReference>
<feature type="compositionally biased region" description="Polar residues" evidence="13">
    <location>
        <begin position="507"/>
        <end position="526"/>
    </location>
</feature>
<feature type="domain" description="Protein kinase" evidence="14">
    <location>
        <begin position="650"/>
        <end position="898"/>
    </location>
</feature>
<keyword evidence="4" id="KW-0808">Transferase</keyword>
<keyword evidence="6 16" id="KW-0418">Kinase</keyword>
<keyword evidence="7 12" id="KW-0067">ATP-binding</keyword>
<dbReference type="PROSITE" id="PS51285">
    <property type="entry name" value="AGC_KINASE_CTER"/>
    <property type="match status" value="1"/>
</dbReference>
<comment type="catalytic activity">
    <reaction evidence="11">
        <text>L-seryl-[protein] + ATP = O-phospho-L-seryl-[protein] + ADP + H(+)</text>
        <dbReference type="Rhea" id="RHEA:17989"/>
        <dbReference type="Rhea" id="RHEA-COMP:9863"/>
        <dbReference type="Rhea" id="RHEA-COMP:11604"/>
        <dbReference type="ChEBI" id="CHEBI:15378"/>
        <dbReference type="ChEBI" id="CHEBI:29999"/>
        <dbReference type="ChEBI" id="CHEBI:30616"/>
        <dbReference type="ChEBI" id="CHEBI:83421"/>
        <dbReference type="ChEBI" id="CHEBI:456216"/>
        <dbReference type="EC" id="2.7.11.1"/>
    </reaction>
</comment>
<feature type="binding site" evidence="12">
    <location>
        <position position="679"/>
    </location>
    <ligand>
        <name>ATP</name>
        <dbReference type="ChEBI" id="CHEBI:30616"/>
    </ligand>
</feature>
<dbReference type="InterPro" id="IPR050236">
    <property type="entry name" value="Ser_Thr_kinase_AGC"/>
</dbReference>
<comment type="catalytic activity">
    <reaction evidence="9">
        <text>L-seryl-[protein] + ATP = O-phospho-L-seryl-[protein] + ADP + H(+)</text>
        <dbReference type="Rhea" id="RHEA:17989"/>
        <dbReference type="Rhea" id="RHEA-COMP:9863"/>
        <dbReference type="Rhea" id="RHEA-COMP:11604"/>
        <dbReference type="ChEBI" id="CHEBI:15378"/>
        <dbReference type="ChEBI" id="CHEBI:29999"/>
        <dbReference type="ChEBI" id="CHEBI:30616"/>
        <dbReference type="ChEBI" id="CHEBI:83421"/>
        <dbReference type="ChEBI" id="CHEBI:456216"/>
        <dbReference type="EC" id="2.7.11.13"/>
    </reaction>
</comment>
<dbReference type="SMART" id="SM00742">
    <property type="entry name" value="Hr1"/>
    <property type="match status" value="1"/>
</dbReference>
<dbReference type="InterPro" id="IPR011009">
    <property type="entry name" value="Kinase-like_dom_sf"/>
</dbReference>
<dbReference type="InterPro" id="IPR057459">
    <property type="entry name" value="SYDE1/2_C2"/>
</dbReference>
<dbReference type="SMART" id="SM00133">
    <property type="entry name" value="S_TK_X"/>
    <property type="match status" value="1"/>
</dbReference>
<dbReference type="GO" id="GO:0004697">
    <property type="term" value="F:diacylglycerol-dependent serine/threonine kinase activity"/>
    <property type="evidence" value="ECO:0007669"/>
    <property type="project" value="UniProtKB-EC"/>
</dbReference>
<dbReference type="GO" id="GO:0035556">
    <property type="term" value="P:intracellular signal transduction"/>
    <property type="evidence" value="ECO:0007669"/>
    <property type="project" value="TreeGrafter"/>
</dbReference>
<dbReference type="SUPFAM" id="SSF56112">
    <property type="entry name" value="Protein kinase-like (PK-like)"/>
    <property type="match status" value="1"/>
</dbReference>
<feature type="region of interest" description="Disordered" evidence="13">
    <location>
        <begin position="381"/>
        <end position="402"/>
    </location>
</feature>
<dbReference type="InterPro" id="IPR000719">
    <property type="entry name" value="Prot_kinase_dom"/>
</dbReference>
<evidence type="ECO:0000313" key="16">
    <source>
        <dbReference type="EMBL" id="CAH2222763.1"/>
    </source>
</evidence>
<dbReference type="Pfam" id="PF25336">
    <property type="entry name" value="C2_SYDE"/>
    <property type="match status" value="1"/>
</dbReference>
<keyword evidence="17" id="KW-1185">Reference proteome</keyword>
<dbReference type="InterPro" id="IPR000961">
    <property type="entry name" value="AGC-kinase_C"/>
</dbReference>
<dbReference type="GO" id="GO:0015630">
    <property type="term" value="C:microtubule cytoskeleton"/>
    <property type="evidence" value="ECO:0007669"/>
    <property type="project" value="UniProtKB-ARBA"/>
</dbReference>
<dbReference type="FunFam" id="3.30.200.20:FF:000058">
    <property type="entry name" value="Putative serine/threonine-protein kinase N2"/>
    <property type="match status" value="1"/>
</dbReference>